<keyword evidence="5" id="KW-1185">Reference proteome</keyword>
<gene>
    <name evidence="4" type="primary">MKLN1</name>
</gene>
<dbReference type="PROSITE" id="PS50896">
    <property type="entry name" value="LISH"/>
    <property type="match status" value="1"/>
</dbReference>
<reference evidence="4" key="3">
    <citation type="submission" date="2025-09" db="UniProtKB">
        <authorList>
            <consortium name="Ensembl"/>
        </authorList>
    </citation>
    <scope>IDENTIFICATION</scope>
    <source>
        <strain evidence="4">Thoroughbred</strain>
    </source>
</reference>
<feature type="domain" description="CTLH" evidence="3">
    <location>
        <begin position="206"/>
        <end position="258"/>
    </location>
</feature>
<organism evidence="4 5">
    <name type="scientific">Equus caballus</name>
    <name type="common">Horse</name>
    <dbReference type="NCBI Taxonomy" id="9796"/>
    <lineage>
        <taxon>Eukaryota</taxon>
        <taxon>Metazoa</taxon>
        <taxon>Chordata</taxon>
        <taxon>Craniata</taxon>
        <taxon>Vertebrata</taxon>
        <taxon>Euteleostomi</taxon>
        <taxon>Mammalia</taxon>
        <taxon>Eutheria</taxon>
        <taxon>Laurasiatheria</taxon>
        <taxon>Perissodactyla</taxon>
        <taxon>Equidae</taxon>
        <taxon>Equus</taxon>
    </lineage>
</organism>
<dbReference type="InterPro" id="IPR010565">
    <property type="entry name" value="Muskelin_N"/>
</dbReference>
<dbReference type="PANTHER" id="PTHR15526:SF5">
    <property type="entry name" value="MUSKELIN"/>
    <property type="match status" value="1"/>
</dbReference>
<reference evidence="4 5" key="1">
    <citation type="journal article" date="2009" name="Science">
        <title>Genome sequence, comparative analysis, and population genetics of the domestic horse.</title>
        <authorList>
            <consortium name="Broad Institute Genome Sequencing Platform"/>
            <consortium name="Broad Institute Whole Genome Assembly Team"/>
            <person name="Wade C.M."/>
            <person name="Giulotto E."/>
            <person name="Sigurdsson S."/>
            <person name="Zoli M."/>
            <person name="Gnerre S."/>
            <person name="Imsland F."/>
            <person name="Lear T.L."/>
            <person name="Adelson D.L."/>
            <person name="Bailey E."/>
            <person name="Bellone R.R."/>
            <person name="Bloecker H."/>
            <person name="Distl O."/>
            <person name="Edgar R.C."/>
            <person name="Garber M."/>
            <person name="Leeb T."/>
            <person name="Mauceli E."/>
            <person name="MacLeod J.N."/>
            <person name="Penedo M.C.T."/>
            <person name="Raison J.M."/>
            <person name="Sharpe T."/>
            <person name="Vogel J."/>
            <person name="Andersson L."/>
            <person name="Antczak D.F."/>
            <person name="Biagi T."/>
            <person name="Binns M.M."/>
            <person name="Chowdhary B.P."/>
            <person name="Coleman S.J."/>
            <person name="Della Valle G."/>
            <person name="Fryc S."/>
            <person name="Guerin G."/>
            <person name="Hasegawa T."/>
            <person name="Hill E.W."/>
            <person name="Jurka J."/>
            <person name="Kiialainen A."/>
            <person name="Lindgren G."/>
            <person name="Liu J."/>
            <person name="Magnani E."/>
            <person name="Mickelson J.R."/>
            <person name="Murray J."/>
            <person name="Nergadze S.G."/>
            <person name="Onofrio R."/>
            <person name="Pedroni S."/>
            <person name="Piras M.F."/>
            <person name="Raudsepp T."/>
            <person name="Rocchi M."/>
            <person name="Roeed K.H."/>
            <person name="Ryder O.A."/>
            <person name="Searle S."/>
            <person name="Skow L."/>
            <person name="Swinburne J.E."/>
            <person name="Syvaenen A.C."/>
            <person name="Tozaki T."/>
            <person name="Valberg S.J."/>
            <person name="Vaudin M."/>
            <person name="White J.R."/>
            <person name="Zody M.C."/>
            <person name="Lander E.S."/>
            <person name="Lindblad-Toh K."/>
        </authorList>
    </citation>
    <scope>NUCLEOTIDE SEQUENCE [LARGE SCALE GENOMIC DNA]</scope>
    <source>
        <strain evidence="4 5">Thoroughbred</strain>
    </source>
</reference>
<dbReference type="InterPro" id="IPR052456">
    <property type="entry name" value="CTLH_complex_component"/>
</dbReference>
<evidence type="ECO:0000259" key="3">
    <source>
        <dbReference type="PROSITE" id="PS50897"/>
    </source>
</evidence>
<evidence type="ECO:0000313" key="5">
    <source>
        <dbReference type="Proteomes" id="UP000002281"/>
    </source>
</evidence>
<dbReference type="PROSITE" id="PS50897">
    <property type="entry name" value="CTLH"/>
    <property type="match status" value="1"/>
</dbReference>
<dbReference type="Pfam" id="PF01344">
    <property type="entry name" value="Kelch_1"/>
    <property type="match status" value="2"/>
</dbReference>
<dbReference type="Gene3D" id="2.60.120.260">
    <property type="entry name" value="Galactose-binding domain-like"/>
    <property type="match status" value="1"/>
</dbReference>
<dbReference type="Ensembl" id="ENSECAT00000094896.1">
    <property type="protein sequence ID" value="ENSECAP00000059383.1"/>
    <property type="gene ID" value="ENSECAG00000024078.4"/>
</dbReference>
<dbReference type="InterPro" id="IPR008979">
    <property type="entry name" value="Galactose-bd-like_sf"/>
</dbReference>
<dbReference type="GeneTree" id="ENSGT00390000001702"/>
<evidence type="ECO:0000313" key="4">
    <source>
        <dbReference type="Ensembl" id="ENSECAP00000059383.1"/>
    </source>
</evidence>
<name>A0A9L0RC71_HORSE</name>
<proteinExistence type="predicted"/>
<accession>A0A9L0RC71</accession>
<dbReference type="InterPro" id="IPR011043">
    <property type="entry name" value="Gal_Oxase/kelch_b-propeller"/>
</dbReference>
<dbReference type="SMART" id="SM00667">
    <property type="entry name" value="LisH"/>
    <property type="match status" value="1"/>
</dbReference>
<dbReference type="SUPFAM" id="SSF50965">
    <property type="entry name" value="Galactose oxidase, central domain"/>
    <property type="match status" value="1"/>
</dbReference>
<reference evidence="4" key="2">
    <citation type="submission" date="2025-08" db="UniProtKB">
        <authorList>
            <consortium name="Ensembl"/>
        </authorList>
    </citation>
    <scope>IDENTIFICATION</scope>
    <source>
        <strain evidence="4">Thoroughbred</strain>
    </source>
</reference>
<dbReference type="Proteomes" id="UP000002281">
    <property type="component" value="Chromosome 4"/>
</dbReference>
<dbReference type="SUPFAM" id="SSF49785">
    <property type="entry name" value="Galactose-binding domain-like"/>
    <property type="match status" value="1"/>
</dbReference>
<dbReference type="InterPro" id="IPR006595">
    <property type="entry name" value="CTLH_C"/>
</dbReference>
<sequence length="664" mass="76603">MAAGGAVAAAPECRLLPYALHKWSSFSSTYLPENILVDKPNDQSSRWSSESNYPPQYLILKLERPAIVQNITFGKYEKTHVCNLKKFKVFGGMNEENMTELLSSGLKNDYNKETFTLKHKIDEQMFPCRFIKIVPLLSWGPSFNFSIWYVELSGIDDPDVVQPCLNWYSKYREQEAIRLCLKHFRQHNYTEAFESLQKKTKIALEHPMLTDLHDKLVLKGDFDACEELIEKAVNDGLFNQYISQQEYKPRWSQIIPKSTKGDGEDNRPGMRGGHQMVIDVQTETVYLFGGWDGTQDLADFWAYSVKENQWTCISRDTEKEMCMDSEKHMIYTFGGRILTCNGSVDDSRASEPQFSGLFAFNCQCQTWKLLREDSCNAGPEDIQSRIGHCMLFHSKNRCLYVFGGQRSKTYLNDFFSYDVDSDHVDIISDGTKKDSGMVPMTGFTQRATIDPELNEIHVLSGLSKDKEKREENVRNSFWIYDIVRNSWSCVYKNDQAAKDNPSKSLQEEEPCPRFAHQLVYDELHKVHYLFGGNPGKSCSPKMRLDDFWSLKLCRPSKDYLLRHCKYLIRKHRFEEKAQMDPLSALKYLQNDLYITVDHSDPEETKEFQLLASALFKSGSDFTALGFSDVDHTYAQRTQLFDTLVNFFPDSMTPPKGNLVDLITL</sequence>
<protein>
    <submittedName>
        <fullName evidence="4">Muskelin 1</fullName>
    </submittedName>
</protein>
<keyword evidence="1" id="KW-0880">Kelch repeat</keyword>
<dbReference type="InterPro" id="IPR006652">
    <property type="entry name" value="Kelch_1"/>
</dbReference>
<dbReference type="PANTHER" id="PTHR15526">
    <property type="entry name" value="MUSKELIN"/>
    <property type="match status" value="1"/>
</dbReference>
<dbReference type="Pfam" id="PF06588">
    <property type="entry name" value="Muskelin_N"/>
    <property type="match status" value="1"/>
</dbReference>
<evidence type="ECO:0000256" key="2">
    <source>
        <dbReference type="ARBA" id="ARBA00022737"/>
    </source>
</evidence>
<dbReference type="InterPro" id="IPR015915">
    <property type="entry name" value="Kelch-typ_b-propeller"/>
</dbReference>
<keyword evidence="2" id="KW-0677">Repeat</keyword>
<evidence type="ECO:0000256" key="1">
    <source>
        <dbReference type="ARBA" id="ARBA00022441"/>
    </source>
</evidence>
<dbReference type="AlphaFoldDB" id="A0A9L0RC71"/>
<dbReference type="FunFam" id="2.120.10.80:FF:000018">
    <property type="entry name" value="Muskelin 1"/>
    <property type="match status" value="1"/>
</dbReference>
<dbReference type="Gene3D" id="2.120.10.80">
    <property type="entry name" value="Kelch-type beta propeller"/>
    <property type="match status" value="2"/>
</dbReference>
<dbReference type="InterPro" id="IPR006594">
    <property type="entry name" value="LisH"/>
</dbReference>
<dbReference type="FunFam" id="2.60.120.260:FF:000066">
    <property type="entry name" value="Muskelin 1"/>
    <property type="match status" value="1"/>
</dbReference>